<accession>A0A498P456</accession>
<evidence type="ECO:0000313" key="1">
    <source>
        <dbReference type="EMBL" id="RXN39472.1"/>
    </source>
</evidence>
<dbReference type="Proteomes" id="UP000290572">
    <property type="component" value="Unassembled WGS sequence"/>
</dbReference>
<organism evidence="1 2">
    <name type="scientific">Labeo rohita</name>
    <name type="common">Indian major carp</name>
    <name type="synonym">Cyprinus rohita</name>
    <dbReference type="NCBI Taxonomy" id="84645"/>
    <lineage>
        <taxon>Eukaryota</taxon>
        <taxon>Metazoa</taxon>
        <taxon>Chordata</taxon>
        <taxon>Craniata</taxon>
        <taxon>Vertebrata</taxon>
        <taxon>Euteleostomi</taxon>
        <taxon>Actinopterygii</taxon>
        <taxon>Neopterygii</taxon>
        <taxon>Teleostei</taxon>
        <taxon>Ostariophysi</taxon>
        <taxon>Cypriniformes</taxon>
        <taxon>Cyprinidae</taxon>
        <taxon>Labeoninae</taxon>
        <taxon>Labeonini</taxon>
        <taxon>Labeo</taxon>
    </lineage>
</organism>
<evidence type="ECO:0000313" key="2">
    <source>
        <dbReference type="Proteomes" id="UP000290572"/>
    </source>
</evidence>
<protein>
    <submittedName>
        <fullName evidence="1">TBC1 domain family member 2B-like isoform X1</fullName>
    </submittedName>
</protein>
<sequence>MTIFKYLRYFTRTILDARKLMSMAFVDMNPFPLRQIQNRRTFHLEKVRLELTELEAIRQTFLRERDTTLDGRTLISDDEEDS</sequence>
<name>A0A498P456_LABRO</name>
<comment type="caution">
    <text evidence="1">The sequence shown here is derived from an EMBL/GenBank/DDBJ whole genome shotgun (WGS) entry which is preliminary data.</text>
</comment>
<gene>
    <name evidence="1" type="ORF">ROHU_000147</name>
</gene>
<proteinExistence type="predicted"/>
<reference evidence="1 2" key="1">
    <citation type="submission" date="2018-03" db="EMBL/GenBank/DDBJ databases">
        <title>Draft genome sequence of Rohu Carp (Labeo rohita).</title>
        <authorList>
            <person name="Das P."/>
            <person name="Kushwaha B."/>
            <person name="Joshi C.G."/>
            <person name="Kumar D."/>
            <person name="Nagpure N.S."/>
            <person name="Sahoo L."/>
            <person name="Das S.P."/>
            <person name="Bit A."/>
            <person name="Patnaik S."/>
            <person name="Meher P.K."/>
            <person name="Jayasankar P."/>
            <person name="Koringa P.G."/>
            <person name="Patel N.V."/>
            <person name="Hinsu A.T."/>
            <person name="Kumar R."/>
            <person name="Pandey M."/>
            <person name="Agarwal S."/>
            <person name="Srivastava S."/>
            <person name="Singh M."/>
            <person name="Iquebal M.A."/>
            <person name="Jaiswal S."/>
            <person name="Angadi U.B."/>
            <person name="Kumar N."/>
            <person name="Raza M."/>
            <person name="Shah T.M."/>
            <person name="Rai A."/>
            <person name="Jena J.K."/>
        </authorList>
    </citation>
    <scope>NUCLEOTIDE SEQUENCE [LARGE SCALE GENOMIC DNA]</scope>
    <source>
        <strain evidence="1">DASCIFA01</strain>
        <tissue evidence="1">Testis</tissue>
    </source>
</reference>
<dbReference type="AlphaFoldDB" id="A0A498P456"/>
<keyword evidence="2" id="KW-1185">Reference proteome</keyword>
<dbReference type="STRING" id="84645.A0A498P456"/>
<dbReference type="EMBL" id="QBIY01001083">
    <property type="protein sequence ID" value="RXN39472.1"/>
    <property type="molecule type" value="Genomic_DNA"/>
</dbReference>